<organism evidence="10">
    <name type="scientific">Candidatus Berkiella aquae</name>
    <dbReference type="NCBI Taxonomy" id="295108"/>
    <lineage>
        <taxon>Bacteria</taxon>
        <taxon>Pseudomonadati</taxon>
        <taxon>Pseudomonadota</taxon>
        <taxon>Gammaproteobacteria</taxon>
        <taxon>Candidatus Berkiellales</taxon>
        <taxon>Candidatus Berkiellaceae</taxon>
        <taxon>Candidatus Berkiella</taxon>
    </lineage>
</organism>
<comment type="caution">
    <text evidence="10">The sequence shown here is derived from an EMBL/GenBank/DDBJ whole genome shotgun (WGS) entry which is preliminary data.</text>
</comment>
<gene>
    <name evidence="10" type="primary">hutH</name>
    <name evidence="10" type="ORF">HT99x_00419</name>
    <name evidence="11" type="ORF">HT99x_010005</name>
</gene>
<evidence type="ECO:0000256" key="3">
    <source>
        <dbReference type="ARBA" id="ARBA00022808"/>
    </source>
</evidence>
<proteinExistence type="inferred from homology"/>
<dbReference type="CDD" id="cd00332">
    <property type="entry name" value="PAL-HAL"/>
    <property type="match status" value="1"/>
</dbReference>
<dbReference type="AlphaFoldDB" id="A0A0Q9Z0U6"/>
<dbReference type="OrthoDB" id="9806955at2"/>
<dbReference type="FunFam" id="1.10.275.10:FF:000005">
    <property type="entry name" value="Histidine ammonia-lyase"/>
    <property type="match status" value="1"/>
</dbReference>
<keyword evidence="4 7" id="KW-0456">Lyase</keyword>
<evidence type="ECO:0000256" key="5">
    <source>
        <dbReference type="ARBA" id="ARBA00049269"/>
    </source>
</evidence>
<evidence type="ECO:0000313" key="12">
    <source>
        <dbReference type="Proteomes" id="UP000051497"/>
    </source>
</evidence>
<dbReference type="GO" id="GO:0005737">
    <property type="term" value="C:cytoplasm"/>
    <property type="evidence" value="ECO:0007669"/>
    <property type="project" value="UniProtKB-SubCell"/>
</dbReference>
<dbReference type="RefSeq" id="WP_075065047.1">
    <property type="nucleotide sequence ID" value="NZ_LKAJ02000001.1"/>
</dbReference>
<reference evidence="11" key="2">
    <citation type="journal article" date="2016" name="Genome Announc.">
        <title>Draft Genome Sequences of Two Novel Amoeba-Resistant Intranuclear Bacteria, 'Candidatus Berkiella cookevillensis' and 'Candidatus Berkiella aquae'.</title>
        <authorList>
            <person name="Mehari Y.T."/>
            <person name="Arivett B.A."/>
            <person name="Farone A.L."/>
            <person name="Gunderson J.H."/>
            <person name="Farone M.B."/>
        </authorList>
    </citation>
    <scope>NUCLEOTIDE SEQUENCE</scope>
    <source>
        <strain evidence="11">HT99</strain>
    </source>
</reference>
<dbReference type="InterPro" id="IPR024083">
    <property type="entry name" value="Fumarase/histidase_N"/>
</dbReference>
<dbReference type="EC" id="4.3.1.3" evidence="2 6"/>
<evidence type="ECO:0000313" key="10">
    <source>
        <dbReference type="EMBL" id="KRG22878.1"/>
    </source>
</evidence>
<keyword evidence="3 8" id="KW-0369">Histidine metabolism</keyword>
<dbReference type="InterPro" id="IPR005921">
    <property type="entry name" value="HutH"/>
</dbReference>
<name>A0A0Q9Z0U6_9GAMM</name>
<dbReference type="STRING" id="295108.HT99x_00419"/>
<keyword evidence="12" id="KW-1185">Reference proteome</keyword>
<dbReference type="NCBIfam" id="NF006871">
    <property type="entry name" value="PRK09367.1"/>
    <property type="match status" value="1"/>
</dbReference>
<accession>A0A0Q9Z0U6</accession>
<dbReference type="InterPro" id="IPR022313">
    <property type="entry name" value="Phe/His_NH3-lyase_AS"/>
</dbReference>
<dbReference type="PANTHER" id="PTHR10362">
    <property type="entry name" value="HISTIDINE AMMONIA-LYASE"/>
    <property type="match status" value="1"/>
</dbReference>
<dbReference type="FunFam" id="1.20.200.10:FF:000003">
    <property type="entry name" value="Histidine ammonia-lyase"/>
    <property type="match status" value="1"/>
</dbReference>
<dbReference type="Proteomes" id="UP000051497">
    <property type="component" value="Unassembled WGS sequence"/>
</dbReference>
<reference evidence="11" key="3">
    <citation type="submission" date="2021-06" db="EMBL/GenBank/DDBJ databases">
        <title>Genomic Description and Analysis of Intracellular Bacteria, Candidatus Berkiella cookevillensis and Candidatus Berkiella aquae.</title>
        <authorList>
            <person name="Kidane D.T."/>
            <person name="Mehari Y.T."/>
            <person name="Rice F.C."/>
            <person name="Arivett B.A."/>
            <person name="Farone A.L."/>
            <person name="Berk S.G."/>
            <person name="Farone M.B."/>
        </authorList>
    </citation>
    <scope>NUCLEOTIDE SEQUENCE</scope>
    <source>
        <strain evidence="11">HT99</strain>
    </source>
</reference>
<dbReference type="GO" id="GO:0004397">
    <property type="term" value="F:histidine ammonia-lyase activity"/>
    <property type="evidence" value="ECO:0007669"/>
    <property type="project" value="UniProtKB-UniRule"/>
</dbReference>
<evidence type="ECO:0000256" key="2">
    <source>
        <dbReference type="ARBA" id="ARBA00012994"/>
    </source>
</evidence>
<dbReference type="GO" id="GO:0019556">
    <property type="term" value="P:L-histidine catabolic process to glutamate and formamide"/>
    <property type="evidence" value="ECO:0007669"/>
    <property type="project" value="UniProtKB-UniPathway"/>
</dbReference>
<dbReference type="PROSITE" id="PS00488">
    <property type="entry name" value="PAL_HISTIDASE"/>
    <property type="match status" value="1"/>
</dbReference>
<evidence type="ECO:0000256" key="8">
    <source>
        <dbReference type="RuleBase" id="RU004479"/>
    </source>
</evidence>
<dbReference type="EMBL" id="LKAJ01000001">
    <property type="protein sequence ID" value="KRG22878.1"/>
    <property type="molecule type" value="Genomic_DNA"/>
</dbReference>
<dbReference type="Gene3D" id="1.10.275.10">
    <property type="entry name" value="Fumarase/aspartase (N-terminal domain)"/>
    <property type="match status" value="1"/>
</dbReference>
<dbReference type="UniPathway" id="UPA00379">
    <property type="reaction ID" value="UER00549"/>
</dbReference>
<dbReference type="SUPFAM" id="SSF48557">
    <property type="entry name" value="L-aspartase-like"/>
    <property type="match status" value="1"/>
</dbReference>
<evidence type="ECO:0000256" key="4">
    <source>
        <dbReference type="ARBA" id="ARBA00023239"/>
    </source>
</evidence>
<evidence type="ECO:0000256" key="9">
    <source>
        <dbReference type="RuleBase" id="RU004480"/>
    </source>
</evidence>
<protein>
    <recommendedName>
        <fullName evidence="2 6">Histidine ammonia-lyase</fullName>
        <ecNumber evidence="2 6">4.3.1.3</ecNumber>
    </recommendedName>
</protein>
<evidence type="ECO:0000313" key="11">
    <source>
        <dbReference type="EMBL" id="MCS5711763.1"/>
    </source>
</evidence>
<evidence type="ECO:0000256" key="6">
    <source>
        <dbReference type="NCBIfam" id="TIGR01225"/>
    </source>
</evidence>
<dbReference type="NCBIfam" id="TIGR01225">
    <property type="entry name" value="hutH"/>
    <property type="match status" value="1"/>
</dbReference>
<comment type="similarity">
    <text evidence="7">Belongs to the PAL/histidase family.</text>
</comment>
<dbReference type="EMBL" id="LKAJ02000001">
    <property type="protein sequence ID" value="MCS5711763.1"/>
    <property type="molecule type" value="Genomic_DNA"/>
</dbReference>
<dbReference type="GO" id="GO:0019557">
    <property type="term" value="P:L-histidine catabolic process to glutamate and formate"/>
    <property type="evidence" value="ECO:0007669"/>
    <property type="project" value="UniProtKB-UniPathway"/>
</dbReference>
<sequence length="510" mass="54917">MAASLRVQAGKLSLADLKKAYDSHQPLLLDASCKENVLAAKAVVDEYVSHQKIAYGINTGFGKLANVVIPEDHLPQLQKNLVLSHACGVGQYLEPASIRLVMLLKINSLIQGYSGVSWQLIEALIALYNAAIYPCIPEKGSVGASGDLAPLAHMSLALLGEGEVMYQNQLRQSADVLQEVGLHPLTLAPKEGLALLNGTQVSTALLARAVIRCQRLIDAAIVAGALSLTATQANLHPFDQRLHQLRMNEGQIDIARMLTFLLTDTAIGTTSTKHQVQDPYSLRCQPQVLGACLTQMRYAAGILQAEVNAVTDNPLVFATTKEIISGGNFHAQSVGFAADALAVAIATTATISERRTALLLDPAFSGLPAFLVNASGENSGFMLAQVTAAALVSENKVLAHPASVDSIPTSMNQEDHVSMATFAARRLDEMLDNSMTVVAIELLAACQGIDLLKQKPQTTHLKKFYDKIRQIISFYDVDRYFASDITKVKEMIEMHEFALPSQGSNSCLVF</sequence>
<evidence type="ECO:0000256" key="7">
    <source>
        <dbReference type="RuleBase" id="RU003954"/>
    </source>
</evidence>
<dbReference type="Pfam" id="PF00221">
    <property type="entry name" value="Lyase_aromatic"/>
    <property type="match status" value="1"/>
</dbReference>
<comment type="pathway">
    <text evidence="1 8">Amino-acid degradation; L-histidine degradation into L-glutamate; N-formimidoyl-L-glutamate from L-histidine: step 1/3.</text>
</comment>
<evidence type="ECO:0000256" key="1">
    <source>
        <dbReference type="ARBA" id="ARBA00005113"/>
    </source>
</evidence>
<reference evidence="10" key="1">
    <citation type="submission" date="2015-09" db="EMBL/GenBank/DDBJ databases">
        <title>Draft Genome Sequences of Two Novel Amoeba-resistant Intranuclear Bacteria, Candidatus Berkiella cookevillensis and Candidatus Berkiella aquae.</title>
        <authorList>
            <person name="Mehari Y.T."/>
            <person name="Arivett B.A."/>
            <person name="Farone A.L."/>
            <person name="Gunderson J.H."/>
            <person name="Farone M.B."/>
        </authorList>
    </citation>
    <scope>NUCLEOTIDE SEQUENCE [LARGE SCALE GENOMIC DNA]</scope>
    <source>
        <strain evidence="10">HT99</strain>
    </source>
</reference>
<comment type="subcellular location">
    <subcellularLocation>
        <location evidence="9">Cytoplasm</location>
    </subcellularLocation>
</comment>
<comment type="catalytic activity">
    <reaction evidence="5 8">
        <text>L-histidine = trans-urocanate + NH4(+)</text>
        <dbReference type="Rhea" id="RHEA:21232"/>
        <dbReference type="ChEBI" id="CHEBI:17771"/>
        <dbReference type="ChEBI" id="CHEBI:28938"/>
        <dbReference type="ChEBI" id="CHEBI:57595"/>
        <dbReference type="EC" id="4.3.1.3"/>
    </reaction>
</comment>
<dbReference type="Gene3D" id="1.20.200.10">
    <property type="entry name" value="Fumarase/aspartase (Central domain)"/>
    <property type="match status" value="1"/>
</dbReference>
<dbReference type="PATRIC" id="fig|1590043.3.peg.421"/>
<dbReference type="InterPro" id="IPR008948">
    <property type="entry name" value="L-Aspartase-like"/>
</dbReference>
<dbReference type="InterPro" id="IPR001106">
    <property type="entry name" value="Aromatic_Lyase"/>
</dbReference>